<dbReference type="InParanoid" id="A0A286USR2"/>
<proteinExistence type="predicted"/>
<dbReference type="EMBL" id="NBII01000002">
    <property type="protein sequence ID" value="PAV22636.1"/>
    <property type="molecule type" value="Genomic_DNA"/>
</dbReference>
<comment type="caution">
    <text evidence="1">The sequence shown here is derived from an EMBL/GenBank/DDBJ whole genome shotgun (WGS) entry which is preliminary data.</text>
</comment>
<keyword evidence="2" id="KW-1185">Reference proteome</keyword>
<evidence type="ECO:0000313" key="1">
    <source>
        <dbReference type="EMBL" id="PAV22636.1"/>
    </source>
</evidence>
<evidence type="ECO:0000313" key="2">
    <source>
        <dbReference type="Proteomes" id="UP000217199"/>
    </source>
</evidence>
<protein>
    <submittedName>
        <fullName evidence="1">Uncharacterized protein</fullName>
    </submittedName>
</protein>
<accession>A0A286USR2</accession>
<organism evidence="1 2">
    <name type="scientific">Pyrrhoderma noxium</name>
    <dbReference type="NCBI Taxonomy" id="2282107"/>
    <lineage>
        <taxon>Eukaryota</taxon>
        <taxon>Fungi</taxon>
        <taxon>Dikarya</taxon>
        <taxon>Basidiomycota</taxon>
        <taxon>Agaricomycotina</taxon>
        <taxon>Agaricomycetes</taxon>
        <taxon>Hymenochaetales</taxon>
        <taxon>Hymenochaetaceae</taxon>
        <taxon>Pyrrhoderma</taxon>
    </lineage>
</organism>
<gene>
    <name evidence="1" type="ORF">PNOK_0259300</name>
</gene>
<reference evidence="1 2" key="1">
    <citation type="journal article" date="2017" name="Mol. Ecol.">
        <title>Comparative and population genomic landscape of Phellinus noxius: A hypervariable fungus causing root rot in trees.</title>
        <authorList>
            <person name="Chung C.L."/>
            <person name="Lee T.J."/>
            <person name="Akiba M."/>
            <person name="Lee H.H."/>
            <person name="Kuo T.H."/>
            <person name="Liu D."/>
            <person name="Ke H.M."/>
            <person name="Yokoi T."/>
            <person name="Roa M.B."/>
            <person name="Lu M.J."/>
            <person name="Chang Y.Y."/>
            <person name="Ann P.J."/>
            <person name="Tsai J.N."/>
            <person name="Chen C.Y."/>
            <person name="Tzean S.S."/>
            <person name="Ota Y."/>
            <person name="Hattori T."/>
            <person name="Sahashi N."/>
            <person name="Liou R.F."/>
            <person name="Kikuchi T."/>
            <person name="Tsai I.J."/>
        </authorList>
    </citation>
    <scope>NUCLEOTIDE SEQUENCE [LARGE SCALE GENOMIC DNA]</scope>
    <source>
        <strain evidence="1 2">FFPRI411160</strain>
    </source>
</reference>
<dbReference type="AlphaFoldDB" id="A0A286USR2"/>
<dbReference type="Proteomes" id="UP000217199">
    <property type="component" value="Unassembled WGS sequence"/>
</dbReference>
<sequence>MEGPWLHHRKQEKEARSFFSTKLFYKPYYVSLTYTTYLHPQDNMSTRPVFQERRRLYLLANEADYKGNSDVGKSNSDLEEPKGQEPRPFVLLPSYDPPPLVHKCDSEACLVIINEGSNVYTRLHRSGFTDRPDERSTFKYMNHENYIEESLRRSVPPFDKSKLPWLEKVNAKGASYSIPGAGFKVEMSAETYVCPEHNMLFNWDVMIFDHASYYHGVCVYCNKERSCMGRLNPGLRKTFLCSHKGVSSRGVWLPQWIERKRKRGKARTTEKRPY</sequence>
<name>A0A286USR2_9AGAM</name>